<feature type="compositionally biased region" description="Polar residues" evidence="1">
    <location>
        <begin position="45"/>
        <end position="58"/>
    </location>
</feature>
<dbReference type="InParanoid" id="A0A7M7K0P9"/>
<feature type="compositionally biased region" description="Low complexity" evidence="1">
    <location>
        <begin position="264"/>
        <end position="273"/>
    </location>
</feature>
<keyword evidence="3" id="KW-1185">Reference proteome</keyword>
<feature type="compositionally biased region" description="Polar residues" evidence="1">
    <location>
        <begin position="223"/>
        <end position="237"/>
    </location>
</feature>
<dbReference type="RefSeq" id="XP_022655664.1">
    <property type="nucleotide sequence ID" value="XM_022799929.1"/>
</dbReference>
<evidence type="ECO:0000313" key="3">
    <source>
        <dbReference type="Proteomes" id="UP000594260"/>
    </source>
</evidence>
<feature type="compositionally biased region" description="Pro residues" evidence="1">
    <location>
        <begin position="274"/>
        <end position="288"/>
    </location>
</feature>
<dbReference type="GeneID" id="111248128"/>
<dbReference type="Proteomes" id="UP000594260">
    <property type="component" value="Unplaced"/>
</dbReference>
<organism evidence="2 3">
    <name type="scientific">Varroa destructor</name>
    <name type="common">Honeybee mite</name>
    <dbReference type="NCBI Taxonomy" id="109461"/>
    <lineage>
        <taxon>Eukaryota</taxon>
        <taxon>Metazoa</taxon>
        <taxon>Ecdysozoa</taxon>
        <taxon>Arthropoda</taxon>
        <taxon>Chelicerata</taxon>
        <taxon>Arachnida</taxon>
        <taxon>Acari</taxon>
        <taxon>Parasitiformes</taxon>
        <taxon>Mesostigmata</taxon>
        <taxon>Gamasina</taxon>
        <taxon>Dermanyssoidea</taxon>
        <taxon>Varroidae</taxon>
        <taxon>Varroa</taxon>
    </lineage>
</organism>
<sequence length="525" mass="57864">MTVTAIPPSASGSAESLTTPTTTVVETPMSTTDSRPASMKASVATVLSNPLLSATPETKLSEVPIPSDTSEVTSTEGFSDAWQDNLRFRRSKFQFGQKRKPASQKLRREEPVASETESETSMFVRETQMAYKREKNEVKQESDKLTDRSIVATTVNGAIETVAEAQIPEEDSEESAHEEMWHENVQKDSPPPAKYTNVPIAVHRPAVHRDDVPRSTKVPPVRQNITKNPRGTASEAQLQRLVDEIAKLKEEILRRQRDSIALLSATPPAASTPQPQPPPPAPSPPPSPAGVGFQGYALREPPVQPVAPLPAYNINDQPPIQAVVEVKGQMKAAEVNREIIAQIAKQQTELQMKVEKVAQKTIKREKPRSHDERHWDEFNETKTLARLPTAKVLRGPPDGEDVESSEILIPDSLTDFTQVDDEAERRRNARAPLSDYANDPDHPTRDPKGSAAQGIMVLQHTKGNAQVHLLSAIRLRASVDSSLLKAQDLPTDFKPPGRLRWYRAVSSKTQNARFVDRLGVLKTGG</sequence>
<dbReference type="EnsemblMetazoa" id="XM_022799929">
    <property type="protein sequence ID" value="XP_022655664"/>
    <property type="gene ID" value="LOC111248128"/>
</dbReference>
<evidence type="ECO:0000256" key="1">
    <source>
        <dbReference type="SAM" id="MobiDB-lite"/>
    </source>
</evidence>
<reference evidence="2" key="1">
    <citation type="submission" date="2021-01" db="UniProtKB">
        <authorList>
            <consortium name="EnsemblMetazoa"/>
        </authorList>
    </citation>
    <scope>IDENTIFICATION</scope>
</reference>
<accession>A0A7M7K0P9</accession>
<feature type="compositionally biased region" description="Basic and acidic residues" evidence="1">
    <location>
        <begin position="174"/>
        <end position="186"/>
    </location>
</feature>
<feature type="compositionally biased region" description="Basic residues" evidence="1">
    <location>
        <begin position="88"/>
        <end position="102"/>
    </location>
</feature>
<proteinExistence type="predicted"/>
<feature type="compositionally biased region" description="Basic and acidic residues" evidence="1">
    <location>
        <begin position="439"/>
        <end position="448"/>
    </location>
</feature>
<dbReference type="KEGG" id="vde:111248128"/>
<protein>
    <submittedName>
        <fullName evidence="2">Uncharacterized protein</fullName>
    </submittedName>
</protein>
<feature type="region of interest" description="Disordered" evidence="1">
    <location>
        <begin position="163"/>
        <end position="237"/>
    </location>
</feature>
<feature type="compositionally biased region" description="Low complexity" evidence="1">
    <location>
        <begin position="15"/>
        <end position="32"/>
    </location>
</feature>
<feature type="compositionally biased region" description="Basic and acidic residues" evidence="1">
    <location>
        <begin position="131"/>
        <end position="145"/>
    </location>
</feature>
<evidence type="ECO:0000313" key="2">
    <source>
        <dbReference type="EnsemblMetazoa" id="XP_022655664"/>
    </source>
</evidence>
<feature type="compositionally biased region" description="Polar residues" evidence="1">
    <location>
        <begin position="67"/>
        <end position="77"/>
    </location>
</feature>
<dbReference type="OrthoDB" id="10686637at2759"/>
<name>A0A7M7K0P9_VARDE</name>
<feature type="region of interest" description="Disordered" evidence="1">
    <location>
        <begin position="413"/>
        <end position="450"/>
    </location>
</feature>
<feature type="region of interest" description="Disordered" evidence="1">
    <location>
        <begin position="259"/>
        <end position="314"/>
    </location>
</feature>
<feature type="region of interest" description="Disordered" evidence="1">
    <location>
        <begin position="1"/>
        <end position="145"/>
    </location>
</feature>
<dbReference type="AlphaFoldDB" id="A0A7M7K0P9"/>